<dbReference type="Proteomes" id="UP000309676">
    <property type="component" value="Unassembled WGS sequence"/>
</dbReference>
<feature type="domain" description="Histidine kinase" evidence="13">
    <location>
        <begin position="478"/>
        <end position="581"/>
    </location>
</feature>
<dbReference type="InterPro" id="IPR003660">
    <property type="entry name" value="HAMP_dom"/>
</dbReference>
<feature type="transmembrane region" description="Helical" evidence="12">
    <location>
        <begin position="12"/>
        <end position="35"/>
    </location>
</feature>
<dbReference type="EC" id="2.7.13.3" evidence="3"/>
<organism evidence="15 16">
    <name type="scientific">Paenibacillus antri</name>
    <dbReference type="NCBI Taxonomy" id="2582848"/>
    <lineage>
        <taxon>Bacteria</taxon>
        <taxon>Bacillati</taxon>
        <taxon>Bacillota</taxon>
        <taxon>Bacilli</taxon>
        <taxon>Bacillales</taxon>
        <taxon>Paenibacillaceae</taxon>
        <taxon>Paenibacillus</taxon>
    </lineage>
</organism>
<accession>A0A5R9G6U1</accession>
<dbReference type="InterPro" id="IPR005467">
    <property type="entry name" value="His_kinase_dom"/>
</dbReference>
<proteinExistence type="predicted"/>
<dbReference type="PROSITE" id="PS50885">
    <property type="entry name" value="HAMP"/>
    <property type="match status" value="1"/>
</dbReference>
<evidence type="ECO:0000256" key="7">
    <source>
        <dbReference type="ARBA" id="ARBA00022741"/>
    </source>
</evidence>
<dbReference type="SMART" id="SM00304">
    <property type="entry name" value="HAMP"/>
    <property type="match status" value="1"/>
</dbReference>
<evidence type="ECO:0000256" key="12">
    <source>
        <dbReference type="SAM" id="Phobius"/>
    </source>
</evidence>
<keyword evidence="5" id="KW-0597">Phosphoprotein</keyword>
<name>A0A5R9G6U1_9BACL</name>
<keyword evidence="10" id="KW-0902">Two-component regulatory system</keyword>
<comment type="subcellular location">
    <subcellularLocation>
        <location evidence="2">Cell membrane</location>
        <topology evidence="2">Multi-pass membrane protein</topology>
    </subcellularLocation>
</comment>
<sequence>MQTEQKKRYLPFGYKLMLSYCILIIIPVLLVGYVANSVFVNSTRQQTRTNIQGTLQQMADNISYKMEDTERLTDMLYYDEALAGHLRHYEEGWVSYSATTNYLLPKFNSTIEATNRSIWMSVFLHNESLPEIYNTYDGNDPLTEKSRLLDIFHIRRITDRDWYRSFPSEVHGVTMEWRQIEDDETFRRISLLRRLVDVDDSASMREIGFIRISVRLSDLFESLDYRKIGEGTAITITAADGSILMSSGTTEEELDDARKNDASGPIVIEQRLPSQDWNIVALVPTGITERDTSKVRWLTLLICFVSFLVFSVLAMFLSRYFARRVGKIVSVLDSFQEGDFHKRIFFKGNDEFTHISGALNDMGQNIGDLIKEVYLTNIQKKEAELESLQAQINPHFLYNTLSSISRLAKFGETDKLQRMVRDLAKFYRLSLNEGRTVIPILSELDQAKAYVDIQKTKYGDRMNVFWDIDPAVVRYNTIKLVLQPFIENVLEHAWVGDRIHIRIAGTLEGDRIALKIIDDGVGIRPDRIRQIFDPSEGLNLGYGIRNVDQRIKLHYGNEYGVTMCSRSGIGTTVQIMIPALR</sequence>
<dbReference type="Pfam" id="PF00672">
    <property type="entry name" value="HAMP"/>
    <property type="match status" value="1"/>
</dbReference>
<protein>
    <recommendedName>
        <fullName evidence="3">histidine kinase</fullName>
        <ecNumber evidence="3">2.7.13.3</ecNumber>
    </recommendedName>
</protein>
<keyword evidence="12" id="KW-1133">Transmembrane helix</keyword>
<dbReference type="Pfam" id="PF06580">
    <property type="entry name" value="His_kinase"/>
    <property type="match status" value="1"/>
</dbReference>
<dbReference type="CDD" id="cd06225">
    <property type="entry name" value="HAMP"/>
    <property type="match status" value="1"/>
</dbReference>
<comment type="caution">
    <text evidence="15">The sequence shown here is derived from an EMBL/GenBank/DDBJ whole genome shotgun (WGS) entry which is preliminary data.</text>
</comment>
<evidence type="ECO:0000313" key="16">
    <source>
        <dbReference type="Proteomes" id="UP000309676"/>
    </source>
</evidence>
<dbReference type="Gene3D" id="3.30.565.10">
    <property type="entry name" value="Histidine kinase-like ATPase, C-terminal domain"/>
    <property type="match status" value="1"/>
</dbReference>
<evidence type="ECO:0000256" key="4">
    <source>
        <dbReference type="ARBA" id="ARBA00022475"/>
    </source>
</evidence>
<evidence type="ECO:0000256" key="2">
    <source>
        <dbReference type="ARBA" id="ARBA00004651"/>
    </source>
</evidence>
<keyword evidence="6" id="KW-0808">Transferase</keyword>
<dbReference type="SUPFAM" id="SSF55874">
    <property type="entry name" value="ATPase domain of HSP90 chaperone/DNA topoisomerase II/histidine kinase"/>
    <property type="match status" value="1"/>
</dbReference>
<dbReference type="Gene3D" id="6.10.340.10">
    <property type="match status" value="1"/>
</dbReference>
<keyword evidence="4" id="KW-1003">Cell membrane</keyword>
<dbReference type="InterPro" id="IPR003594">
    <property type="entry name" value="HATPase_dom"/>
</dbReference>
<evidence type="ECO:0000256" key="11">
    <source>
        <dbReference type="ARBA" id="ARBA00023136"/>
    </source>
</evidence>
<keyword evidence="16" id="KW-1185">Reference proteome</keyword>
<evidence type="ECO:0000256" key="3">
    <source>
        <dbReference type="ARBA" id="ARBA00012438"/>
    </source>
</evidence>
<dbReference type="GO" id="GO:0005524">
    <property type="term" value="F:ATP binding"/>
    <property type="evidence" value="ECO:0007669"/>
    <property type="project" value="UniProtKB-KW"/>
</dbReference>
<gene>
    <name evidence="15" type="ORF">FE782_18965</name>
</gene>
<dbReference type="GO" id="GO:0000155">
    <property type="term" value="F:phosphorelay sensor kinase activity"/>
    <property type="evidence" value="ECO:0007669"/>
    <property type="project" value="InterPro"/>
</dbReference>
<evidence type="ECO:0000313" key="15">
    <source>
        <dbReference type="EMBL" id="TLS50779.1"/>
    </source>
</evidence>
<keyword evidence="11 12" id="KW-0472">Membrane</keyword>
<keyword evidence="9" id="KW-0067">ATP-binding</keyword>
<dbReference type="PROSITE" id="PS50109">
    <property type="entry name" value="HIS_KIN"/>
    <property type="match status" value="1"/>
</dbReference>
<dbReference type="InterPro" id="IPR010559">
    <property type="entry name" value="Sig_transdc_His_kin_internal"/>
</dbReference>
<keyword evidence="7" id="KW-0547">Nucleotide-binding</keyword>
<evidence type="ECO:0000259" key="13">
    <source>
        <dbReference type="PROSITE" id="PS50109"/>
    </source>
</evidence>
<dbReference type="InterPro" id="IPR050640">
    <property type="entry name" value="Bact_2-comp_sensor_kinase"/>
</dbReference>
<dbReference type="InterPro" id="IPR036890">
    <property type="entry name" value="HATPase_C_sf"/>
</dbReference>
<dbReference type="OrthoDB" id="9809348at2"/>
<feature type="domain" description="HAMP" evidence="14">
    <location>
        <begin position="319"/>
        <end position="371"/>
    </location>
</feature>
<reference evidence="15 16" key="1">
    <citation type="submission" date="2019-05" db="EMBL/GenBank/DDBJ databases">
        <authorList>
            <person name="Narsing Rao M.P."/>
            <person name="Li W.J."/>
        </authorList>
    </citation>
    <scope>NUCLEOTIDE SEQUENCE [LARGE SCALE GENOMIC DNA]</scope>
    <source>
        <strain evidence="15 16">SYSU_K30003</strain>
    </source>
</reference>
<evidence type="ECO:0000256" key="10">
    <source>
        <dbReference type="ARBA" id="ARBA00023012"/>
    </source>
</evidence>
<dbReference type="Pfam" id="PF02518">
    <property type="entry name" value="HATPase_c"/>
    <property type="match status" value="1"/>
</dbReference>
<evidence type="ECO:0000256" key="8">
    <source>
        <dbReference type="ARBA" id="ARBA00022777"/>
    </source>
</evidence>
<dbReference type="RefSeq" id="WP_138195813.1">
    <property type="nucleotide sequence ID" value="NZ_VCIW01000013.1"/>
</dbReference>
<dbReference type="SMART" id="SM00387">
    <property type="entry name" value="HATPase_c"/>
    <property type="match status" value="1"/>
</dbReference>
<evidence type="ECO:0000256" key="9">
    <source>
        <dbReference type="ARBA" id="ARBA00022840"/>
    </source>
</evidence>
<evidence type="ECO:0000256" key="1">
    <source>
        <dbReference type="ARBA" id="ARBA00000085"/>
    </source>
</evidence>
<keyword evidence="8 15" id="KW-0418">Kinase</keyword>
<comment type="catalytic activity">
    <reaction evidence="1">
        <text>ATP + protein L-histidine = ADP + protein N-phospho-L-histidine.</text>
        <dbReference type="EC" id="2.7.13.3"/>
    </reaction>
</comment>
<dbReference type="AlphaFoldDB" id="A0A5R9G6U1"/>
<dbReference type="SUPFAM" id="SSF158472">
    <property type="entry name" value="HAMP domain-like"/>
    <property type="match status" value="1"/>
</dbReference>
<dbReference type="PANTHER" id="PTHR34220:SF7">
    <property type="entry name" value="SENSOR HISTIDINE KINASE YPDA"/>
    <property type="match status" value="1"/>
</dbReference>
<keyword evidence="12" id="KW-0812">Transmembrane</keyword>
<dbReference type="GO" id="GO:0005886">
    <property type="term" value="C:plasma membrane"/>
    <property type="evidence" value="ECO:0007669"/>
    <property type="project" value="UniProtKB-SubCell"/>
</dbReference>
<evidence type="ECO:0000256" key="5">
    <source>
        <dbReference type="ARBA" id="ARBA00022553"/>
    </source>
</evidence>
<feature type="transmembrane region" description="Helical" evidence="12">
    <location>
        <begin position="297"/>
        <end position="317"/>
    </location>
</feature>
<evidence type="ECO:0000256" key="6">
    <source>
        <dbReference type="ARBA" id="ARBA00022679"/>
    </source>
</evidence>
<dbReference type="PANTHER" id="PTHR34220">
    <property type="entry name" value="SENSOR HISTIDINE KINASE YPDA"/>
    <property type="match status" value="1"/>
</dbReference>
<evidence type="ECO:0000259" key="14">
    <source>
        <dbReference type="PROSITE" id="PS50885"/>
    </source>
</evidence>
<dbReference type="EMBL" id="VCIW01000013">
    <property type="protein sequence ID" value="TLS50779.1"/>
    <property type="molecule type" value="Genomic_DNA"/>
</dbReference>